<dbReference type="InterPro" id="IPR050833">
    <property type="entry name" value="Poly_Biosynth_Transport"/>
</dbReference>
<keyword evidence="8" id="KW-1185">Reference proteome</keyword>
<proteinExistence type="predicted"/>
<sequence>MTDSAAKPADLLSKAFYPEVVRMDLKTKKPWNLMLRGTAMAAFASILSVLIILVVGKPLISLLFGKEFIGAYPIILVLIIAPLLAIISFPLPSMLYALDRPDAPLTARLIGTILFFVTVAPLSWSFGVIGAALAFVIGNAATVIVLVFQLFREYRRVRA</sequence>
<feature type="transmembrane region" description="Helical" evidence="6">
    <location>
        <begin position="128"/>
        <end position="151"/>
    </location>
</feature>
<evidence type="ECO:0000313" key="8">
    <source>
        <dbReference type="Proteomes" id="UP000516134"/>
    </source>
</evidence>
<gene>
    <name evidence="7" type="ORF">H9L15_11450</name>
</gene>
<dbReference type="RefSeq" id="WP_187714160.1">
    <property type="nucleotide sequence ID" value="NZ_CP060780.1"/>
</dbReference>
<name>A0ABX6T1W6_9SPHN</name>
<feature type="transmembrane region" description="Helical" evidence="6">
    <location>
        <begin position="68"/>
        <end position="91"/>
    </location>
</feature>
<dbReference type="Proteomes" id="UP000516134">
    <property type="component" value="Chromosome"/>
</dbReference>
<comment type="subcellular location">
    <subcellularLocation>
        <location evidence="1">Cell membrane</location>
        <topology evidence="1">Multi-pass membrane protein</topology>
    </subcellularLocation>
</comment>
<reference evidence="7 8" key="1">
    <citation type="submission" date="2020-08" db="EMBL/GenBank/DDBJ databases">
        <title>Genome sequence of Sphingomonas daechungensis KACC 18115T.</title>
        <authorList>
            <person name="Hyun D.-W."/>
            <person name="Bae J.-W."/>
        </authorList>
    </citation>
    <scope>NUCLEOTIDE SEQUENCE [LARGE SCALE GENOMIC DNA]</scope>
    <source>
        <strain evidence="7 8">KACC 18115</strain>
    </source>
</reference>
<evidence type="ECO:0000256" key="2">
    <source>
        <dbReference type="ARBA" id="ARBA00022475"/>
    </source>
</evidence>
<keyword evidence="5 6" id="KW-0472">Membrane</keyword>
<feature type="transmembrane region" description="Helical" evidence="6">
    <location>
        <begin position="103"/>
        <end position="122"/>
    </location>
</feature>
<evidence type="ECO:0000313" key="7">
    <source>
        <dbReference type="EMBL" id="QNP42728.1"/>
    </source>
</evidence>
<evidence type="ECO:0000256" key="6">
    <source>
        <dbReference type="SAM" id="Phobius"/>
    </source>
</evidence>
<accession>A0ABX6T1W6</accession>
<keyword evidence="4 6" id="KW-1133">Transmembrane helix</keyword>
<organism evidence="7 8">
    <name type="scientific">Sphingomonas daechungensis</name>
    <dbReference type="NCBI Taxonomy" id="1176646"/>
    <lineage>
        <taxon>Bacteria</taxon>
        <taxon>Pseudomonadati</taxon>
        <taxon>Pseudomonadota</taxon>
        <taxon>Alphaproteobacteria</taxon>
        <taxon>Sphingomonadales</taxon>
        <taxon>Sphingomonadaceae</taxon>
        <taxon>Sphingomonas</taxon>
    </lineage>
</organism>
<evidence type="ECO:0000256" key="5">
    <source>
        <dbReference type="ARBA" id="ARBA00023136"/>
    </source>
</evidence>
<keyword evidence="2" id="KW-1003">Cell membrane</keyword>
<feature type="transmembrane region" description="Helical" evidence="6">
    <location>
        <begin position="33"/>
        <end position="56"/>
    </location>
</feature>
<dbReference type="PANTHER" id="PTHR30250">
    <property type="entry name" value="PST FAMILY PREDICTED COLANIC ACID TRANSPORTER"/>
    <property type="match status" value="1"/>
</dbReference>
<keyword evidence="3 6" id="KW-0812">Transmembrane</keyword>
<protein>
    <submittedName>
        <fullName evidence="7">Polysaccharide biosynthesis C-terminal domain-containing protein</fullName>
    </submittedName>
</protein>
<evidence type="ECO:0000256" key="4">
    <source>
        <dbReference type="ARBA" id="ARBA00022989"/>
    </source>
</evidence>
<evidence type="ECO:0000256" key="3">
    <source>
        <dbReference type="ARBA" id="ARBA00022692"/>
    </source>
</evidence>
<evidence type="ECO:0000256" key="1">
    <source>
        <dbReference type="ARBA" id="ARBA00004651"/>
    </source>
</evidence>
<dbReference type="EMBL" id="CP060780">
    <property type="protein sequence ID" value="QNP42728.1"/>
    <property type="molecule type" value="Genomic_DNA"/>
</dbReference>
<dbReference type="PANTHER" id="PTHR30250:SF31">
    <property type="entry name" value="INNER MEMBRANE PROTEIN YGHQ"/>
    <property type="match status" value="1"/>
</dbReference>